<keyword evidence="1" id="KW-0408">Iron</keyword>
<dbReference type="GO" id="GO:0046872">
    <property type="term" value="F:metal ion binding"/>
    <property type="evidence" value="ECO:0007669"/>
    <property type="project" value="UniProtKB-KW"/>
</dbReference>
<gene>
    <name evidence="3" type="ORF">BOTBODRAFT_109006</name>
</gene>
<dbReference type="OrthoDB" id="124582at2759"/>
<dbReference type="AlphaFoldDB" id="A0A067MKU2"/>
<keyword evidence="4" id="KW-1185">Reference proteome</keyword>
<organism evidence="3 4">
    <name type="scientific">Botryobasidium botryosum (strain FD-172 SS1)</name>
    <dbReference type="NCBI Taxonomy" id="930990"/>
    <lineage>
        <taxon>Eukaryota</taxon>
        <taxon>Fungi</taxon>
        <taxon>Dikarya</taxon>
        <taxon>Basidiomycota</taxon>
        <taxon>Agaricomycotina</taxon>
        <taxon>Agaricomycetes</taxon>
        <taxon>Cantharellales</taxon>
        <taxon>Botryobasidiaceae</taxon>
        <taxon>Botryobasidium</taxon>
    </lineage>
</organism>
<dbReference type="EMBL" id="KL198033">
    <property type="protein sequence ID" value="KDQ15310.1"/>
    <property type="molecule type" value="Genomic_DNA"/>
</dbReference>
<evidence type="ECO:0000256" key="1">
    <source>
        <dbReference type="RuleBase" id="RU003682"/>
    </source>
</evidence>
<proteinExistence type="inferred from homology"/>
<evidence type="ECO:0000313" key="4">
    <source>
        <dbReference type="Proteomes" id="UP000027195"/>
    </source>
</evidence>
<dbReference type="Gene3D" id="2.60.120.620">
    <property type="entry name" value="q2cbj1_9rhob like domain"/>
    <property type="match status" value="1"/>
</dbReference>
<dbReference type="Pfam" id="PF13640">
    <property type="entry name" value="2OG-FeII_Oxy_3"/>
    <property type="match status" value="1"/>
</dbReference>
<dbReference type="GO" id="GO:0016491">
    <property type="term" value="F:oxidoreductase activity"/>
    <property type="evidence" value="ECO:0007669"/>
    <property type="project" value="UniProtKB-KW"/>
</dbReference>
<feature type="domain" description="Fe2OG dioxygenase" evidence="2">
    <location>
        <begin position="124"/>
        <end position="231"/>
    </location>
</feature>
<dbReference type="PROSITE" id="PS51471">
    <property type="entry name" value="FE2OG_OXY"/>
    <property type="match status" value="1"/>
</dbReference>
<reference evidence="4" key="1">
    <citation type="journal article" date="2014" name="Proc. Natl. Acad. Sci. U.S.A.">
        <title>Extensive sampling of basidiomycete genomes demonstrates inadequacy of the white-rot/brown-rot paradigm for wood decay fungi.</title>
        <authorList>
            <person name="Riley R."/>
            <person name="Salamov A.A."/>
            <person name="Brown D.W."/>
            <person name="Nagy L.G."/>
            <person name="Floudas D."/>
            <person name="Held B.W."/>
            <person name="Levasseur A."/>
            <person name="Lombard V."/>
            <person name="Morin E."/>
            <person name="Otillar R."/>
            <person name="Lindquist E.A."/>
            <person name="Sun H."/>
            <person name="LaButti K.M."/>
            <person name="Schmutz J."/>
            <person name="Jabbour D."/>
            <person name="Luo H."/>
            <person name="Baker S.E."/>
            <person name="Pisabarro A.G."/>
            <person name="Walton J.D."/>
            <person name="Blanchette R.A."/>
            <person name="Henrissat B."/>
            <person name="Martin F."/>
            <person name="Cullen D."/>
            <person name="Hibbett D.S."/>
            <person name="Grigoriev I.V."/>
        </authorList>
    </citation>
    <scope>NUCLEOTIDE SEQUENCE [LARGE SCALE GENOMIC DNA]</scope>
    <source>
        <strain evidence="4">FD-172 SS1</strain>
    </source>
</reference>
<accession>A0A067MKU2</accession>
<keyword evidence="1" id="KW-0560">Oxidoreductase</keyword>
<evidence type="ECO:0000313" key="3">
    <source>
        <dbReference type="EMBL" id="KDQ15310.1"/>
    </source>
</evidence>
<keyword evidence="1" id="KW-0479">Metal-binding</keyword>
<name>A0A067MKU2_BOTB1</name>
<evidence type="ECO:0000259" key="2">
    <source>
        <dbReference type="PROSITE" id="PS51471"/>
    </source>
</evidence>
<comment type="similarity">
    <text evidence="1">Belongs to the iron/ascorbate-dependent oxidoreductase family.</text>
</comment>
<dbReference type="PANTHER" id="PTHR33099:SF7">
    <property type="entry name" value="MYND-TYPE DOMAIN-CONTAINING PROTEIN"/>
    <property type="match status" value="1"/>
</dbReference>
<sequence length="402" mass="44825">MKLISHYPQRELEQVLSSTKDRFTGSYYFTARYSILGAPNPVLRLTAGDIGTVGLPLGEAAAKQIIAHSKQAPFGMGERTLVDKDVRDTWEMDSEFVHFNNPEWELFMNKLAKDVCAGLGVNFYASQPRVELYKLLLYEAGSHFLPHQDTEKVDGMFATMIVILPSAYTGGAAHLSHADLSTTIDCSADSLSSTSVMAWYTDVTHEIKPVTSGYRLALSYNLIHTTSALRPSLPDTRDPLPQLRDIFLAWKQSGYTGPPKVVCLLEHKYSLANLRGSALKGTDAHLVSLLDVVAKELDFCLGLAIVECYASGYGRGDEYEDDYDGLRRSVEFDRDTIETAITNLVDMDGRLISDELDFSVEDEDQTIPSHFSNKIQAGDYYKQEYEGYQGNVRFFLLGVSPY</sequence>
<dbReference type="HOGENOM" id="CLU_007520_2_2_1"/>
<dbReference type="InterPro" id="IPR044862">
    <property type="entry name" value="Pro_4_hyd_alph_FE2OG_OXY"/>
</dbReference>
<protein>
    <recommendedName>
        <fullName evidence="2">Fe2OG dioxygenase domain-containing protein</fullName>
    </recommendedName>
</protein>
<dbReference type="InParanoid" id="A0A067MKU2"/>
<dbReference type="PANTHER" id="PTHR33099">
    <property type="entry name" value="FE2OG DIOXYGENASE DOMAIN-CONTAINING PROTEIN"/>
    <property type="match status" value="1"/>
</dbReference>
<dbReference type="InterPro" id="IPR005123">
    <property type="entry name" value="Oxoglu/Fe-dep_dioxygenase_dom"/>
</dbReference>
<dbReference type="Proteomes" id="UP000027195">
    <property type="component" value="Unassembled WGS sequence"/>
</dbReference>